<reference evidence="24 25" key="1">
    <citation type="journal article" date="2015" name="Stand. Genomic Sci.">
        <title>High quality draft genome sequence of the moderately halophilic bacterium Pontibacillus yanchengensis Y32(T) and comparison among Pontibacillus genomes.</title>
        <authorList>
            <person name="Huang J."/>
            <person name="Qiao Z.X."/>
            <person name="Tang J.W."/>
            <person name="Wang G."/>
        </authorList>
    </citation>
    <scope>NUCLEOTIDE SEQUENCE [LARGE SCALE GENOMIC DNA]</scope>
    <source>
        <strain evidence="24 25">Y32</strain>
    </source>
</reference>
<dbReference type="PANTHER" id="PTHR30474:SF2">
    <property type="entry name" value="PEPTIDOGLYCAN GLYCOSYLTRANSFERASE FTSW-RELATED"/>
    <property type="match status" value="1"/>
</dbReference>
<dbReference type="GO" id="GO:0008360">
    <property type="term" value="P:regulation of cell shape"/>
    <property type="evidence" value="ECO:0007669"/>
    <property type="project" value="UniProtKB-KW"/>
</dbReference>
<evidence type="ECO:0000256" key="18">
    <source>
        <dbReference type="ARBA" id="ARBA00041418"/>
    </source>
</evidence>
<dbReference type="Proteomes" id="UP000030147">
    <property type="component" value="Unassembled WGS sequence"/>
</dbReference>
<evidence type="ECO:0000256" key="5">
    <source>
        <dbReference type="ARBA" id="ARBA00022676"/>
    </source>
</evidence>
<evidence type="ECO:0000256" key="9">
    <source>
        <dbReference type="ARBA" id="ARBA00022984"/>
    </source>
</evidence>
<keyword evidence="7 23" id="KW-0812">Transmembrane</keyword>
<dbReference type="PANTHER" id="PTHR30474">
    <property type="entry name" value="CELL CYCLE PROTEIN"/>
    <property type="match status" value="1"/>
</dbReference>
<feature type="transmembrane region" description="Helical" evidence="23">
    <location>
        <begin position="340"/>
        <end position="358"/>
    </location>
</feature>
<evidence type="ECO:0000256" key="19">
    <source>
        <dbReference type="ARBA" id="ARBA00044770"/>
    </source>
</evidence>
<evidence type="ECO:0000313" key="24">
    <source>
        <dbReference type="EMBL" id="KGP71473.1"/>
    </source>
</evidence>
<dbReference type="InterPro" id="IPR001182">
    <property type="entry name" value="FtsW/RodA"/>
</dbReference>
<dbReference type="GO" id="GO:0051301">
    <property type="term" value="P:cell division"/>
    <property type="evidence" value="ECO:0007669"/>
    <property type="project" value="UniProtKB-KW"/>
</dbReference>
<dbReference type="EC" id="2.4.99.28" evidence="19"/>
<feature type="transmembrane region" description="Helical" evidence="23">
    <location>
        <begin position="274"/>
        <end position="295"/>
    </location>
</feature>
<sequence>MKKIFKNFDFTLIFAPLVLTAFGVIMIYSASMVYGVVKFDVPSTYYLTKQIQWVVLGLIAFVITMFFPYQKYQKLMPLIIFFVLSTLVLVLILGSNKGNASSWFDFGPVSFQPAEAAKIGLIMYLASVLSKKQAYIQDFTKAVLPPIALTIAILALIGMQPDIGTAAIIFLMACAVIISSGIRFRHIFLLGITGAICIILALPKMTSDERIARFTGAYQPFQLPESDGYHLIQSYIAIGTGGLTGEGLGQSVQKLGYLLEPHTDFIMAVVAEELGVLGVLITLGLMALIVLRGLYVARKCKDGFGSLLAIGISSMIGIQAFINLGAISGILPITGVPLPFVSYGGSSLIVLLASMGILNNVAKQAKLQEDYTFTKQAVEEDIENRRTATNSAAQPKGGKPWVNTKRSIRS</sequence>
<feature type="transmembrane region" description="Helical" evidence="23">
    <location>
        <begin position="163"/>
        <end position="180"/>
    </location>
</feature>
<feature type="transmembrane region" description="Helical" evidence="23">
    <location>
        <begin position="307"/>
        <end position="334"/>
    </location>
</feature>
<organism evidence="24 25">
    <name type="scientific">Pontibacillus yanchengensis Y32</name>
    <dbReference type="NCBI Taxonomy" id="1385514"/>
    <lineage>
        <taxon>Bacteria</taxon>
        <taxon>Bacillati</taxon>
        <taxon>Bacillota</taxon>
        <taxon>Bacilli</taxon>
        <taxon>Bacillales</taxon>
        <taxon>Bacillaceae</taxon>
        <taxon>Pontibacillus</taxon>
    </lineage>
</organism>
<dbReference type="OrthoDB" id="9768187at2"/>
<feature type="region of interest" description="Disordered" evidence="22">
    <location>
        <begin position="385"/>
        <end position="410"/>
    </location>
</feature>
<name>A0A0A2TAM6_9BACI</name>
<evidence type="ECO:0000256" key="15">
    <source>
        <dbReference type="ARBA" id="ARBA00033270"/>
    </source>
</evidence>
<dbReference type="GO" id="GO:0008955">
    <property type="term" value="F:peptidoglycan glycosyltransferase activity"/>
    <property type="evidence" value="ECO:0007669"/>
    <property type="project" value="UniProtKB-EC"/>
</dbReference>
<keyword evidence="25" id="KW-1185">Reference proteome</keyword>
<comment type="subcellular location">
    <subcellularLocation>
        <location evidence="1">Cell membrane</location>
        <topology evidence="1">Multi-pass membrane protein</topology>
    </subcellularLocation>
</comment>
<evidence type="ECO:0000256" key="6">
    <source>
        <dbReference type="ARBA" id="ARBA00022679"/>
    </source>
</evidence>
<evidence type="ECO:0000256" key="14">
    <source>
        <dbReference type="ARBA" id="ARBA00032370"/>
    </source>
</evidence>
<dbReference type="EMBL" id="AVBF01000062">
    <property type="protein sequence ID" value="KGP71473.1"/>
    <property type="molecule type" value="Genomic_DNA"/>
</dbReference>
<dbReference type="RefSeq" id="WP_084103143.1">
    <property type="nucleotide sequence ID" value="NZ_AVBF01000062.1"/>
</dbReference>
<evidence type="ECO:0000256" key="23">
    <source>
        <dbReference type="SAM" id="Phobius"/>
    </source>
</evidence>
<keyword evidence="8" id="KW-0133">Cell shape</keyword>
<evidence type="ECO:0000256" key="10">
    <source>
        <dbReference type="ARBA" id="ARBA00022989"/>
    </source>
</evidence>
<evidence type="ECO:0000313" key="25">
    <source>
        <dbReference type="Proteomes" id="UP000030147"/>
    </source>
</evidence>
<dbReference type="GO" id="GO:0009252">
    <property type="term" value="P:peptidoglycan biosynthetic process"/>
    <property type="evidence" value="ECO:0007669"/>
    <property type="project" value="UniProtKB-KW"/>
</dbReference>
<protein>
    <recommendedName>
        <fullName evidence="17">Probable peptidoglycan glycosyltransferase FtsW</fullName>
        <ecNumber evidence="19">2.4.99.28</ecNumber>
    </recommendedName>
    <alternativeName>
        <fullName evidence="18">Cell division protein FtsW</fullName>
    </alternativeName>
    <alternativeName>
        <fullName evidence="15">Cell wall polymerase</fullName>
    </alternativeName>
    <alternativeName>
        <fullName evidence="14">Peptidoglycan polymerase</fullName>
    </alternativeName>
</protein>
<comment type="function">
    <text evidence="21">Peptidoglycan polymerase that is essential for cell division.</text>
</comment>
<comment type="catalytic activity">
    <reaction evidence="20">
        <text>[GlcNAc-(1-&gt;4)-Mur2Ac(oyl-L-Ala-gamma-D-Glu-L-Lys-D-Ala-D-Ala)](n)-di-trans,octa-cis-undecaprenyl diphosphate + beta-D-GlcNAc-(1-&gt;4)-Mur2Ac(oyl-L-Ala-gamma-D-Glu-L-Lys-D-Ala-D-Ala)-di-trans,octa-cis-undecaprenyl diphosphate = [GlcNAc-(1-&gt;4)-Mur2Ac(oyl-L-Ala-gamma-D-Glu-L-Lys-D-Ala-D-Ala)](n+1)-di-trans,octa-cis-undecaprenyl diphosphate + di-trans,octa-cis-undecaprenyl diphosphate + H(+)</text>
        <dbReference type="Rhea" id="RHEA:23708"/>
        <dbReference type="Rhea" id="RHEA-COMP:9602"/>
        <dbReference type="Rhea" id="RHEA-COMP:9603"/>
        <dbReference type="ChEBI" id="CHEBI:15378"/>
        <dbReference type="ChEBI" id="CHEBI:58405"/>
        <dbReference type="ChEBI" id="CHEBI:60033"/>
        <dbReference type="ChEBI" id="CHEBI:78435"/>
        <dbReference type="EC" id="2.4.99.28"/>
    </reaction>
</comment>
<dbReference type="eggNOG" id="COG0772">
    <property type="taxonomic scope" value="Bacteria"/>
</dbReference>
<keyword evidence="10 23" id="KW-1133">Transmembrane helix</keyword>
<evidence type="ECO:0000256" key="20">
    <source>
        <dbReference type="ARBA" id="ARBA00049902"/>
    </source>
</evidence>
<evidence type="ECO:0000256" key="7">
    <source>
        <dbReference type="ARBA" id="ARBA00022692"/>
    </source>
</evidence>
<keyword evidence="6" id="KW-0808">Transferase</keyword>
<evidence type="ECO:0000256" key="2">
    <source>
        <dbReference type="ARBA" id="ARBA00004752"/>
    </source>
</evidence>
<proteinExistence type="inferred from homology"/>
<comment type="similarity">
    <text evidence="16">Belongs to the SEDS family. FtsW subfamily.</text>
</comment>
<dbReference type="Pfam" id="PF01098">
    <property type="entry name" value="FTSW_RODA_SPOVE"/>
    <property type="match status" value="1"/>
</dbReference>
<evidence type="ECO:0000256" key="12">
    <source>
        <dbReference type="ARBA" id="ARBA00023306"/>
    </source>
</evidence>
<evidence type="ECO:0000256" key="21">
    <source>
        <dbReference type="ARBA" id="ARBA00049966"/>
    </source>
</evidence>
<feature type="transmembrane region" description="Helical" evidence="23">
    <location>
        <begin position="106"/>
        <end position="127"/>
    </location>
</feature>
<evidence type="ECO:0000256" key="1">
    <source>
        <dbReference type="ARBA" id="ARBA00004651"/>
    </source>
</evidence>
<comment type="pathway">
    <text evidence="2">Cell wall biogenesis; peptidoglycan biosynthesis.</text>
</comment>
<evidence type="ECO:0000256" key="3">
    <source>
        <dbReference type="ARBA" id="ARBA00022475"/>
    </source>
</evidence>
<comment type="caution">
    <text evidence="24">The sequence shown here is derived from an EMBL/GenBank/DDBJ whole genome shotgun (WGS) entry which is preliminary data.</text>
</comment>
<feature type="transmembrane region" description="Helical" evidence="23">
    <location>
        <begin position="51"/>
        <end position="68"/>
    </location>
</feature>
<keyword evidence="12" id="KW-0131">Cell cycle</keyword>
<gene>
    <name evidence="24" type="ORF">N782_06105</name>
</gene>
<keyword evidence="3" id="KW-1003">Cell membrane</keyword>
<dbReference type="GO" id="GO:0005886">
    <property type="term" value="C:plasma membrane"/>
    <property type="evidence" value="ECO:0007669"/>
    <property type="project" value="UniProtKB-SubCell"/>
</dbReference>
<keyword evidence="9" id="KW-0573">Peptidoglycan synthesis</keyword>
<feature type="transmembrane region" description="Helical" evidence="23">
    <location>
        <begin position="75"/>
        <end position="94"/>
    </location>
</feature>
<dbReference type="NCBIfam" id="TIGR02614">
    <property type="entry name" value="ftsW"/>
    <property type="match status" value="1"/>
</dbReference>
<dbReference type="GO" id="GO:0015648">
    <property type="term" value="F:lipid-linked peptidoglycan transporter activity"/>
    <property type="evidence" value="ECO:0007669"/>
    <property type="project" value="TreeGrafter"/>
</dbReference>
<evidence type="ECO:0000256" key="13">
    <source>
        <dbReference type="ARBA" id="ARBA00023316"/>
    </source>
</evidence>
<feature type="transmembrane region" description="Helical" evidence="23">
    <location>
        <begin position="139"/>
        <end position="157"/>
    </location>
</feature>
<evidence type="ECO:0000256" key="17">
    <source>
        <dbReference type="ARBA" id="ARBA00041185"/>
    </source>
</evidence>
<keyword evidence="11 23" id="KW-0472">Membrane</keyword>
<keyword evidence="4 24" id="KW-0132">Cell division</keyword>
<evidence type="ECO:0000256" key="16">
    <source>
        <dbReference type="ARBA" id="ARBA00038053"/>
    </source>
</evidence>
<feature type="transmembrane region" description="Helical" evidence="23">
    <location>
        <begin position="187"/>
        <end position="205"/>
    </location>
</feature>
<dbReference type="GO" id="GO:0071555">
    <property type="term" value="P:cell wall organization"/>
    <property type="evidence" value="ECO:0007669"/>
    <property type="project" value="UniProtKB-KW"/>
</dbReference>
<keyword evidence="5" id="KW-0328">Glycosyltransferase</keyword>
<feature type="transmembrane region" description="Helical" evidence="23">
    <location>
        <begin position="12"/>
        <end position="31"/>
    </location>
</feature>
<dbReference type="GO" id="GO:0032153">
    <property type="term" value="C:cell division site"/>
    <property type="evidence" value="ECO:0007669"/>
    <property type="project" value="TreeGrafter"/>
</dbReference>
<evidence type="ECO:0000256" key="4">
    <source>
        <dbReference type="ARBA" id="ARBA00022618"/>
    </source>
</evidence>
<keyword evidence="13" id="KW-0961">Cell wall biogenesis/degradation</keyword>
<dbReference type="InterPro" id="IPR013437">
    <property type="entry name" value="FtsW"/>
</dbReference>
<dbReference type="InterPro" id="IPR018365">
    <property type="entry name" value="Cell_cycle_FtsW-rel_CS"/>
</dbReference>
<accession>A0A0A2TAM6</accession>
<dbReference type="STRING" id="1385514.N782_06105"/>
<evidence type="ECO:0000256" key="22">
    <source>
        <dbReference type="SAM" id="MobiDB-lite"/>
    </source>
</evidence>
<evidence type="ECO:0000256" key="8">
    <source>
        <dbReference type="ARBA" id="ARBA00022960"/>
    </source>
</evidence>
<dbReference type="AlphaFoldDB" id="A0A0A2TAM6"/>
<evidence type="ECO:0000256" key="11">
    <source>
        <dbReference type="ARBA" id="ARBA00023136"/>
    </source>
</evidence>
<dbReference type="PROSITE" id="PS00428">
    <property type="entry name" value="FTSW_RODA_SPOVE"/>
    <property type="match status" value="1"/>
</dbReference>